<proteinExistence type="predicted"/>
<organism evidence="2 3">
    <name type="scientific">Saguinus oedipus</name>
    <name type="common">Cotton-top tamarin</name>
    <name type="synonym">Oedipomidas oedipus</name>
    <dbReference type="NCBI Taxonomy" id="9490"/>
    <lineage>
        <taxon>Eukaryota</taxon>
        <taxon>Metazoa</taxon>
        <taxon>Chordata</taxon>
        <taxon>Craniata</taxon>
        <taxon>Vertebrata</taxon>
        <taxon>Euteleostomi</taxon>
        <taxon>Mammalia</taxon>
        <taxon>Eutheria</taxon>
        <taxon>Euarchontoglires</taxon>
        <taxon>Primates</taxon>
        <taxon>Haplorrhini</taxon>
        <taxon>Platyrrhini</taxon>
        <taxon>Cebidae</taxon>
        <taxon>Callitrichinae</taxon>
        <taxon>Saguinus</taxon>
    </lineage>
</organism>
<evidence type="ECO:0000313" key="2">
    <source>
        <dbReference type="EMBL" id="KAK2110222.1"/>
    </source>
</evidence>
<sequence length="72" mass="7379">SATAAGPEASFEERMPNPGIHPKEDATQRIHIKSCFLEDTTIGNSNKLSISPGAADPGDVEGSGDGEPGEDA</sequence>
<accession>A0ABQ9VLG4</accession>
<feature type="region of interest" description="Disordered" evidence="1">
    <location>
        <begin position="43"/>
        <end position="72"/>
    </location>
</feature>
<feature type="non-terminal residue" evidence="2">
    <location>
        <position position="72"/>
    </location>
</feature>
<protein>
    <submittedName>
        <fullName evidence="2">Z-DNA-binding protein 1</fullName>
    </submittedName>
</protein>
<evidence type="ECO:0000256" key="1">
    <source>
        <dbReference type="SAM" id="MobiDB-lite"/>
    </source>
</evidence>
<dbReference type="PANTHER" id="PTHR14966:SF0">
    <property type="entry name" value="Z-DNA-BINDING PROTEIN 1"/>
    <property type="match status" value="1"/>
</dbReference>
<dbReference type="Proteomes" id="UP001266305">
    <property type="component" value="Unassembled WGS sequence"/>
</dbReference>
<keyword evidence="3" id="KW-1185">Reference proteome</keyword>
<comment type="caution">
    <text evidence="2">The sequence shown here is derived from an EMBL/GenBank/DDBJ whole genome shotgun (WGS) entry which is preliminary data.</text>
</comment>
<feature type="compositionally biased region" description="Basic and acidic residues" evidence="1">
    <location>
        <begin position="11"/>
        <end position="27"/>
    </location>
</feature>
<dbReference type="EMBL" id="JASSZA010000005">
    <property type="protein sequence ID" value="KAK2110222.1"/>
    <property type="molecule type" value="Genomic_DNA"/>
</dbReference>
<gene>
    <name evidence="2" type="primary">ZBP1_1</name>
    <name evidence="2" type="ORF">P7K49_009968</name>
</gene>
<dbReference type="PANTHER" id="PTHR14966">
    <property type="entry name" value="Z-DNA-BINDING PROTEIN 1"/>
    <property type="match status" value="1"/>
</dbReference>
<dbReference type="InterPro" id="IPR042361">
    <property type="entry name" value="ZBP1"/>
</dbReference>
<feature type="region of interest" description="Disordered" evidence="1">
    <location>
        <begin position="1"/>
        <end position="27"/>
    </location>
</feature>
<name>A0ABQ9VLG4_SAGOE</name>
<reference evidence="2 3" key="1">
    <citation type="submission" date="2023-05" db="EMBL/GenBank/DDBJ databases">
        <title>B98-5 Cell Line De Novo Hybrid Assembly: An Optical Mapping Approach.</title>
        <authorList>
            <person name="Kananen K."/>
            <person name="Auerbach J.A."/>
            <person name="Kautto E."/>
            <person name="Blachly J.S."/>
        </authorList>
    </citation>
    <scope>NUCLEOTIDE SEQUENCE [LARGE SCALE GENOMIC DNA]</scope>
    <source>
        <strain evidence="2">B95-8</strain>
        <tissue evidence="2">Cell line</tissue>
    </source>
</reference>
<feature type="non-terminal residue" evidence="2">
    <location>
        <position position="1"/>
    </location>
</feature>
<evidence type="ECO:0000313" key="3">
    <source>
        <dbReference type="Proteomes" id="UP001266305"/>
    </source>
</evidence>
<feature type="compositionally biased region" description="Acidic residues" evidence="1">
    <location>
        <begin position="58"/>
        <end position="72"/>
    </location>
</feature>